<dbReference type="Gene3D" id="3.10.590.10">
    <property type="entry name" value="ph1033 like domains"/>
    <property type="match status" value="1"/>
</dbReference>
<sequence length="146" mass="16816">METPKTRYWIGVVSKSHVARGVAGGFAQLCHGKAAPLKRMRQGDWLIYYSPKTDLSNGEPLQAFTAIGNVKDDSVYEYQMSETFIPFRRDIHYYACTEAPIHPLLHKMNFTKENRNWGYRFRTGHFEIDQTDFAVIAEAMGVKEYS</sequence>
<protein>
    <recommendedName>
        <fullName evidence="1">UPF0310 protein EDM56_00860</fullName>
    </recommendedName>
</protein>
<comment type="similarity">
    <text evidence="1">Belongs to the UPF0310 family.</text>
</comment>
<keyword evidence="4" id="KW-1185">Reference proteome</keyword>
<dbReference type="AlphaFoldDB" id="A0A3M8DW08"/>
<evidence type="ECO:0000259" key="2">
    <source>
        <dbReference type="Pfam" id="PF01878"/>
    </source>
</evidence>
<dbReference type="HAMAP" id="MF_00771">
    <property type="entry name" value="UPF0310"/>
    <property type="match status" value="1"/>
</dbReference>
<gene>
    <name evidence="3" type="ORF">EDM56_00860</name>
</gene>
<name>A0A3M8DW08_9BACL</name>
<dbReference type="Pfam" id="PF01878">
    <property type="entry name" value="EVE"/>
    <property type="match status" value="1"/>
</dbReference>
<dbReference type="RefSeq" id="WP_122915988.1">
    <property type="nucleotide sequence ID" value="NZ_RHHQ01000003.1"/>
</dbReference>
<dbReference type="InterPro" id="IPR002740">
    <property type="entry name" value="EVE_domain"/>
</dbReference>
<proteinExistence type="inferred from homology"/>
<feature type="domain" description="EVE" evidence="2">
    <location>
        <begin position="7"/>
        <end position="138"/>
    </location>
</feature>
<dbReference type="InterPro" id="IPR015947">
    <property type="entry name" value="PUA-like_sf"/>
</dbReference>
<evidence type="ECO:0000256" key="1">
    <source>
        <dbReference type="HAMAP-Rule" id="MF_00771"/>
    </source>
</evidence>
<dbReference type="OrthoDB" id="9793567at2"/>
<evidence type="ECO:0000313" key="4">
    <source>
        <dbReference type="Proteomes" id="UP000271031"/>
    </source>
</evidence>
<reference evidence="3 4" key="1">
    <citation type="submission" date="2018-10" db="EMBL/GenBank/DDBJ databases">
        <title>Phylogenomics of Brevibacillus.</title>
        <authorList>
            <person name="Dunlap C."/>
        </authorList>
    </citation>
    <scope>NUCLEOTIDE SEQUENCE [LARGE SCALE GENOMIC DNA]</scope>
    <source>
        <strain evidence="3 4">JCM 15716</strain>
    </source>
</reference>
<dbReference type="CDD" id="cd21132">
    <property type="entry name" value="EVE-like"/>
    <property type="match status" value="1"/>
</dbReference>
<dbReference type="SUPFAM" id="SSF88697">
    <property type="entry name" value="PUA domain-like"/>
    <property type="match status" value="1"/>
</dbReference>
<accession>A0A3M8DW08</accession>
<evidence type="ECO:0000313" key="3">
    <source>
        <dbReference type="EMBL" id="RNB92282.1"/>
    </source>
</evidence>
<dbReference type="NCBIfam" id="NF002616">
    <property type="entry name" value="PRK02268.1-2"/>
    <property type="match status" value="1"/>
</dbReference>
<organism evidence="3 4">
    <name type="scientific">Brevibacillus fluminis</name>
    <dbReference type="NCBI Taxonomy" id="511487"/>
    <lineage>
        <taxon>Bacteria</taxon>
        <taxon>Bacillati</taxon>
        <taxon>Bacillota</taxon>
        <taxon>Bacilli</taxon>
        <taxon>Bacillales</taxon>
        <taxon>Paenibacillaceae</taxon>
        <taxon>Brevibacillus</taxon>
    </lineage>
</organism>
<comment type="caution">
    <text evidence="3">The sequence shown here is derived from an EMBL/GenBank/DDBJ whole genome shotgun (WGS) entry which is preliminary data.</text>
</comment>
<dbReference type="Proteomes" id="UP000271031">
    <property type="component" value="Unassembled WGS sequence"/>
</dbReference>
<dbReference type="EMBL" id="RHHQ01000003">
    <property type="protein sequence ID" value="RNB92282.1"/>
    <property type="molecule type" value="Genomic_DNA"/>
</dbReference>
<dbReference type="InterPro" id="IPR022996">
    <property type="entry name" value="UPF0310"/>
</dbReference>